<evidence type="ECO:0000256" key="1">
    <source>
        <dbReference type="SAM" id="SignalP"/>
    </source>
</evidence>
<feature type="signal peptide" evidence="1">
    <location>
        <begin position="1"/>
        <end position="19"/>
    </location>
</feature>
<gene>
    <name evidence="2" type="ORF">SAMN05421855_103251</name>
</gene>
<name>A0A1G7GNZ3_9FLAO</name>
<dbReference type="RefSeq" id="WP_093144352.1">
    <property type="nucleotide sequence ID" value="NZ_BMWO01000003.1"/>
</dbReference>
<keyword evidence="1" id="KW-0732">Signal</keyword>
<evidence type="ECO:0000313" key="2">
    <source>
        <dbReference type="EMBL" id="SDE89832.1"/>
    </source>
</evidence>
<dbReference type="AlphaFoldDB" id="A0A1G7GNZ3"/>
<accession>A0A1G7GNZ3</accession>
<sequence>MKKVILGVATLLFVGGVYAQSGANTANLSDVNQSGSNTGTVDQTSFSTLVNYSDLNQSGANDADVDQLGANDSFINQTGANQAVVYQDGGDGAWTGTAGYQISHIDQIGTNYADVIQWGDGNESDVNQTNAPGEITNYAFVRQGTFNNDSSDNMATVDQLSNFNYSQVFQDGDNNVASSDQDSSGSTSGSIYGYYQVSSIQQVGDLNFSDVDQTGSNNVSFAVQTADAPGPLGDPYTNEAYITQDGEHNSSDLTQTDLFGGDANNIATVTQTNLVAGPGNISNKVQQGANSVVVTQTNL</sequence>
<reference evidence="2 3" key="1">
    <citation type="submission" date="2016-10" db="EMBL/GenBank/DDBJ databases">
        <authorList>
            <person name="de Groot N.N."/>
        </authorList>
    </citation>
    <scope>NUCLEOTIDE SEQUENCE [LARGE SCALE GENOMIC DNA]</scope>
    <source>
        <strain evidence="2 3">DSM 16195</strain>
    </source>
</reference>
<feature type="chain" id="PRO_5011666568" description="Curlin associated repeat-containing protein" evidence="1">
    <location>
        <begin position="20"/>
        <end position="299"/>
    </location>
</feature>
<dbReference type="EMBL" id="FNBA01000003">
    <property type="protein sequence ID" value="SDE89832.1"/>
    <property type="molecule type" value="Genomic_DNA"/>
</dbReference>
<organism evidence="2 3">
    <name type="scientific">Ulvibacter litoralis</name>
    <dbReference type="NCBI Taxonomy" id="227084"/>
    <lineage>
        <taxon>Bacteria</taxon>
        <taxon>Pseudomonadati</taxon>
        <taxon>Bacteroidota</taxon>
        <taxon>Flavobacteriia</taxon>
        <taxon>Flavobacteriales</taxon>
        <taxon>Flavobacteriaceae</taxon>
        <taxon>Ulvibacter</taxon>
    </lineage>
</organism>
<evidence type="ECO:0008006" key="4">
    <source>
        <dbReference type="Google" id="ProtNLM"/>
    </source>
</evidence>
<protein>
    <recommendedName>
        <fullName evidence="4">Curlin associated repeat-containing protein</fullName>
    </recommendedName>
</protein>
<proteinExistence type="predicted"/>
<dbReference type="OrthoDB" id="827845at2"/>
<dbReference type="STRING" id="227084.SAMN05421855_103251"/>
<evidence type="ECO:0000313" key="3">
    <source>
        <dbReference type="Proteomes" id="UP000199321"/>
    </source>
</evidence>
<keyword evidence="3" id="KW-1185">Reference proteome</keyword>
<dbReference type="Proteomes" id="UP000199321">
    <property type="component" value="Unassembled WGS sequence"/>
</dbReference>